<dbReference type="EMBL" id="BGPR01000070">
    <property type="protein sequence ID" value="GBL90180.1"/>
    <property type="molecule type" value="Genomic_DNA"/>
</dbReference>
<comment type="caution">
    <text evidence="1">The sequence shown here is derived from an EMBL/GenBank/DDBJ whole genome shotgun (WGS) entry which is preliminary data.</text>
</comment>
<dbReference type="AlphaFoldDB" id="A0A4Y2BDA3"/>
<accession>A0A4Y2BDA3</accession>
<reference evidence="1 2" key="1">
    <citation type="journal article" date="2019" name="Sci. Rep.">
        <title>Orb-weaving spider Araneus ventricosus genome elucidates the spidroin gene catalogue.</title>
        <authorList>
            <person name="Kono N."/>
            <person name="Nakamura H."/>
            <person name="Ohtoshi R."/>
            <person name="Moran D.A.P."/>
            <person name="Shinohara A."/>
            <person name="Yoshida Y."/>
            <person name="Fujiwara M."/>
            <person name="Mori M."/>
            <person name="Tomita M."/>
            <person name="Arakawa K."/>
        </authorList>
    </citation>
    <scope>NUCLEOTIDE SEQUENCE [LARGE SCALE GENOMIC DNA]</scope>
</reference>
<protein>
    <submittedName>
        <fullName evidence="1">Uncharacterized protein</fullName>
    </submittedName>
</protein>
<evidence type="ECO:0000313" key="2">
    <source>
        <dbReference type="Proteomes" id="UP000499080"/>
    </source>
</evidence>
<sequence>MNQVFIHTDPYLCRDCYQEMLRNVTWCNFQMNNLENHPTFLADIIWTNEALFSRNGMFNRPSRWKIRDILSKFNINYAGPLMFGAKFLMADSLGQYFTKER</sequence>
<gene>
    <name evidence="1" type="ORF">AVEN_130306_1</name>
</gene>
<proteinExistence type="predicted"/>
<name>A0A4Y2BDA3_ARAVE</name>
<evidence type="ECO:0000313" key="1">
    <source>
        <dbReference type="EMBL" id="GBL90180.1"/>
    </source>
</evidence>
<keyword evidence="2" id="KW-1185">Reference proteome</keyword>
<organism evidence="1 2">
    <name type="scientific">Araneus ventricosus</name>
    <name type="common">Orbweaver spider</name>
    <name type="synonym">Epeira ventricosa</name>
    <dbReference type="NCBI Taxonomy" id="182803"/>
    <lineage>
        <taxon>Eukaryota</taxon>
        <taxon>Metazoa</taxon>
        <taxon>Ecdysozoa</taxon>
        <taxon>Arthropoda</taxon>
        <taxon>Chelicerata</taxon>
        <taxon>Arachnida</taxon>
        <taxon>Araneae</taxon>
        <taxon>Araneomorphae</taxon>
        <taxon>Entelegynae</taxon>
        <taxon>Araneoidea</taxon>
        <taxon>Araneidae</taxon>
        <taxon>Araneus</taxon>
    </lineage>
</organism>
<dbReference type="Proteomes" id="UP000499080">
    <property type="component" value="Unassembled WGS sequence"/>
</dbReference>